<keyword evidence="2" id="KW-1185">Reference proteome</keyword>
<reference evidence="1" key="1">
    <citation type="submission" date="2010-07" db="EMBL/GenBank/DDBJ databases">
        <authorList>
            <person name="Muzny D."/>
            <person name="Qin X."/>
            <person name="Buhay C."/>
            <person name="Dugan-Rocha S."/>
            <person name="Ding Y."/>
            <person name="Chen G."/>
            <person name="Hawes A."/>
            <person name="Holder M."/>
            <person name="Jhangiani S."/>
            <person name="Johnson A."/>
            <person name="Khan Z."/>
            <person name="Li Z."/>
            <person name="Liu W."/>
            <person name="Liu X."/>
            <person name="Perez L."/>
            <person name="Shen H."/>
            <person name="Wang Q."/>
            <person name="Watt J."/>
            <person name="Xi L."/>
            <person name="Xin Y."/>
            <person name="Zhou J."/>
            <person name="Deng J."/>
            <person name="Jiang H."/>
            <person name="Liu Y."/>
            <person name="Qu J."/>
            <person name="Song X.-Z."/>
            <person name="Zhang L."/>
            <person name="Villasana D."/>
            <person name="Johnson A."/>
            <person name="Liu J."/>
            <person name="Liyanage D."/>
            <person name="Lorensuhewa L."/>
            <person name="Robinson T."/>
            <person name="Song A."/>
            <person name="Song B.-B."/>
            <person name="Dinh H."/>
            <person name="Thornton R."/>
            <person name="Coyle M."/>
            <person name="Francisco L."/>
            <person name="Jackson L."/>
            <person name="Javaid M."/>
            <person name="Korchina V."/>
            <person name="Kovar C."/>
            <person name="Mata R."/>
            <person name="Mathew T."/>
            <person name="Ngo R."/>
            <person name="Nguyen L."/>
            <person name="Nguyen N."/>
            <person name="Okwuonu G."/>
            <person name="Ongeri F."/>
            <person name="Pham C."/>
            <person name="Simmons D."/>
            <person name="Wilczek-Boney K."/>
            <person name="Hale W."/>
            <person name="Jakkamsetti A."/>
            <person name="Pham P."/>
            <person name="Ruth R."/>
            <person name="San Lucas F."/>
            <person name="Warren J."/>
            <person name="Zhang J."/>
            <person name="Zhao Z."/>
            <person name="Zhou C."/>
            <person name="Zhu D."/>
            <person name="Lee S."/>
            <person name="Bess C."/>
            <person name="Blankenburg K."/>
            <person name="Forbes L."/>
            <person name="Fu Q."/>
            <person name="Gubbala S."/>
            <person name="Hirani K."/>
            <person name="Jayaseelan J.C."/>
            <person name="Lara F."/>
            <person name="Munidasa M."/>
            <person name="Palculict T."/>
            <person name="Patil S."/>
            <person name="Pu L.-L."/>
            <person name="Saada N."/>
            <person name="Tang L."/>
            <person name="Weissenberger G."/>
            <person name="Zhu Y."/>
            <person name="Hemphill L."/>
            <person name="Shang Y."/>
            <person name="Youmans B."/>
            <person name="Ayvaz T."/>
            <person name="Ross M."/>
            <person name="Santibanez J."/>
            <person name="Aqrawi P."/>
            <person name="Gross S."/>
            <person name="Joshi V."/>
            <person name="Fowler G."/>
            <person name="Nazareth L."/>
            <person name="Reid J."/>
            <person name="Worley K."/>
            <person name="Petrosino J."/>
            <person name="Highlander S."/>
            <person name="Gibbs R."/>
        </authorList>
    </citation>
    <scope>NUCLEOTIDE SEQUENCE [LARGE SCALE GENOMIC DNA]</scope>
    <source>
        <strain evidence="1">ATCC 33861</strain>
    </source>
</reference>
<dbReference type="HOGENOM" id="CLU_1102263_0_0_10"/>
<protein>
    <submittedName>
        <fullName evidence="1">Uncharacterized protein</fullName>
    </submittedName>
</protein>
<sequence>MIDNTSAQFEYNMKTFRILLYSIFLLSTLFPKHSFGQDTTPTVNKLWEGIGGKSKWDETHFILFSAAGNNTSTFIENPRKFLINRQNGDCRFEGATSSGDEITLLFNYRTNKIRKLYVNEVEQTNLDNFSAKNFPLITKQFKQDVSLLFLPTVLGSKQFKTGDAQQKIVDAEKLTVVTVNSTTDLNVKLNGKLFFNSESGKIRRWELSAEDDSVQYLIDNFKDIGDGLILPTTFKSLNDNSKSVIFSTVAAFVDMELSKFTTL</sequence>
<comment type="caution">
    <text evidence="1">The sequence shown here is derived from an EMBL/GenBank/DDBJ whole genome shotgun (WGS) entry which is preliminary data.</text>
</comment>
<organism evidence="1 2">
    <name type="scientific">Sphingobacterium spiritivorum ATCC 33861</name>
    <dbReference type="NCBI Taxonomy" id="525373"/>
    <lineage>
        <taxon>Bacteria</taxon>
        <taxon>Pseudomonadati</taxon>
        <taxon>Bacteroidota</taxon>
        <taxon>Sphingobacteriia</taxon>
        <taxon>Sphingobacteriales</taxon>
        <taxon>Sphingobacteriaceae</taxon>
        <taxon>Sphingobacterium</taxon>
    </lineage>
</organism>
<dbReference type="EMBL" id="ACHA02000002">
    <property type="protein sequence ID" value="EFK59637.1"/>
    <property type="molecule type" value="Genomic_DNA"/>
</dbReference>
<evidence type="ECO:0000313" key="1">
    <source>
        <dbReference type="EMBL" id="EFK59637.1"/>
    </source>
</evidence>
<proteinExistence type="predicted"/>
<name>D7VHT5_SPHSI</name>
<dbReference type="STRING" id="525373.HMPREF0766_10554"/>
<dbReference type="AlphaFoldDB" id="D7VHT5"/>
<evidence type="ECO:0000313" key="2">
    <source>
        <dbReference type="Proteomes" id="UP000006258"/>
    </source>
</evidence>
<dbReference type="Proteomes" id="UP000006258">
    <property type="component" value="Unassembled WGS sequence"/>
</dbReference>
<gene>
    <name evidence="1" type="ORF">HMPREF0766_10554</name>
</gene>
<accession>D7VHT5</accession>
<dbReference type="eggNOG" id="ENOG5030V8I">
    <property type="taxonomic scope" value="Bacteria"/>
</dbReference>